<feature type="compositionally biased region" description="Basic and acidic residues" evidence="1">
    <location>
        <begin position="760"/>
        <end position="773"/>
    </location>
</feature>
<sequence>MSSPAGPRRSQREKRPPKPVTTVTEIPTISRKRKHADDTDGDNDAPPDTAGDDEDDGKAGDEDPADDADLEDDGDDTEDDDADDAPKKKRRKNATKKSRKEKDTSTRKPRKPRVPKDPNAPIPAPSSKRAPKPRARPKVNPGDESRFDPETLGKLTEIKMDNPIFNALLNPNAALQSTTEDFLESLDQDANSALAELVNMILRACGCSDIIDGDTVIDFDGVVDRLDDIVESLKQTTTPAGTYPLTSRAPPFHNAKLKYNFRAHLSEFLTRLITSAALLGSLYSSQLMETLLTWLVPMSSSQIRSIRHTATVVALEIEKALCEVGKDVEKEAEVAGRMREGEKKRARTKAAAEGSSSVTRGKEKEMEAKMREVKERQKKLEEFIREFVDGVFIHRYRDLDPLIRTECISSLSSYFAILPSHFCSNSTYLRYVGWVLSDSDSRVRMAAIRALDVVYERAGASSASLDTAIASSTRGKGASKTKPDRGKGGKGGGVVLPALTHFTTRFLPRLLEIARYDVDVGVRVGVMGVLGCIDELGLLPESDRSRLGTMIYSEEPKIRKGVARFVKGAWEEWVESKIGEVEIKSAASLRGRGRGGKAARGRGGSRGGRGAHTGTNTREVDEDKVGIKGLVSLLVRWGRTLDRGERKRRDEDDDDDDEGENEERDNGNDTEADTRNSTNTDTETNRSHGSTSIYTSANPHSHPTTATNAGTKATTTEDLLSARNRTALAIEALWDEMHIVRDWEGILGMLVKDHSAFAREEMRKSPKKGETGQRKGASAKSKATANKVNGRTRVKDKGKGNAQAGVEEDTEDRQEEDGHEPEDEDEDEDEEDSSQVDEAWRLNEVEEGVLLEMLLASLRLERKEDDSNTEAITCKLIKSLPRLFIKYQTDENRIAKVLLLPMLMKLETYLEMREQAAYTALWSDVSKQFQTHTSPLVLSIAVYTITSHFLPNTSLSNINSQQILELEDELATSLRDTVAGGNNAPPVSASKPTSTAGRNPNSSSQVPDSQSSEQNPQGQERENLEDMEMDRDIEVCHLSEDEALTLSAIVLRLRILAGQRDMTAWMEESEGGTQSSAWDVLCSIAERGRLSLDGEGEMIEQTLQLLTLHIIWKSHHLTSEASPIPEEIKYRDSLLLQRGALLERLVDYAVGTSEVGNGVVEGVKRVAFKNLLDLHVLFSSAETHAADGSHLPLASEIMALNMDDEVQWRCAGYVQAEVERYADSLNQDPHDTEGGDVDGENEIRQSDSEMDTSGEGDQTGDEEEDGSRKKGRKAKARNKGINDDKPVNKVQLEQEYVFIDVVSTFLRAIRAGAIHVRHGATLLAYFGRLGPAYDVCAKVVVDMLKEEGICDNSDLVVLVVTQAMKESFNIVQTSRHPDETGTVLLAKLLSGCFLIRGSQLAILHRLDAQYIVQVHTNLITWISKQLGTHQTSNKKQMKADIRFFRALTPLVTSVQSRDALKIKAHLDQALAQASIEPTDARLWEPLRAYEKRLGKVMGKDKRASASTFFSYLLHSRYLQPLEPKVEEEKRRMPMPVHPPQTQKRAKER</sequence>
<dbReference type="Pfam" id="PF08514">
    <property type="entry name" value="STAG"/>
    <property type="match status" value="1"/>
</dbReference>
<feature type="domain" description="SCD" evidence="2">
    <location>
        <begin position="392"/>
        <end position="513"/>
    </location>
</feature>
<dbReference type="Pfam" id="PF21581">
    <property type="entry name" value="SCD"/>
    <property type="match status" value="1"/>
</dbReference>
<dbReference type="EMBL" id="ML179047">
    <property type="protein sequence ID" value="THV05741.1"/>
    <property type="molecule type" value="Genomic_DNA"/>
</dbReference>
<feature type="compositionally biased region" description="Acidic residues" evidence="1">
    <location>
        <begin position="39"/>
        <end position="83"/>
    </location>
</feature>
<dbReference type="GO" id="GO:0003682">
    <property type="term" value="F:chromatin binding"/>
    <property type="evidence" value="ECO:0007669"/>
    <property type="project" value="TreeGrafter"/>
</dbReference>
<feature type="compositionally biased region" description="Polar residues" evidence="1">
    <location>
        <begin position="675"/>
        <end position="703"/>
    </location>
</feature>
<feature type="compositionally biased region" description="Polar residues" evidence="1">
    <location>
        <begin position="990"/>
        <end position="1001"/>
    </location>
</feature>
<feature type="compositionally biased region" description="Basic residues" evidence="1">
    <location>
        <begin position="591"/>
        <end position="600"/>
    </location>
</feature>
<dbReference type="Pfam" id="PF24571">
    <property type="entry name" value="HEAT_SCC3-SA"/>
    <property type="match status" value="1"/>
</dbReference>
<dbReference type="PANTHER" id="PTHR11199:SF0">
    <property type="entry name" value="LD34181P-RELATED"/>
    <property type="match status" value="1"/>
</dbReference>
<dbReference type="PROSITE" id="PS51425">
    <property type="entry name" value="SCD"/>
    <property type="match status" value="1"/>
</dbReference>
<gene>
    <name evidence="3" type="ORF">K435DRAFT_76786</name>
</gene>
<feature type="compositionally biased region" description="Low complexity" evidence="1">
    <location>
        <begin position="704"/>
        <end position="713"/>
    </location>
</feature>
<feature type="compositionally biased region" description="Acidic residues" evidence="1">
    <location>
        <begin position="651"/>
        <end position="671"/>
    </location>
</feature>
<dbReference type="SUPFAM" id="SSF48371">
    <property type="entry name" value="ARM repeat"/>
    <property type="match status" value="1"/>
</dbReference>
<feature type="region of interest" description="Disordered" evidence="1">
    <location>
        <begin position="760"/>
        <end position="836"/>
    </location>
</feature>
<feature type="compositionally biased region" description="Gly residues" evidence="1">
    <location>
        <begin position="601"/>
        <end position="611"/>
    </location>
</feature>
<feature type="region of interest" description="Disordered" evidence="1">
    <location>
        <begin position="339"/>
        <end position="368"/>
    </location>
</feature>
<feature type="region of interest" description="Disordered" evidence="1">
    <location>
        <begin position="976"/>
        <end position="1026"/>
    </location>
</feature>
<evidence type="ECO:0000313" key="3">
    <source>
        <dbReference type="EMBL" id="THV05741.1"/>
    </source>
</evidence>
<feature type="compositionally biased region" description="Acidic residues" evidence="1">
    <location>
        <begin position="806"/>
        <end position="835"/>
    </location>
</feature>
<accession>A0A4S8MSA2</accession>
<feature type="compositionally biased region" description="Basic residues" evidence="1">
    <location>
        <begin position="87"/>
        <end position="99"/>
    </location>
</feature>
<evidence type="ECO:0000256" key="1">
    <source>
        <dbReference type="SAM" id="MobiDB-lite"/>
    </source>
</evidence>
<feature type="region of interest" description="Disordered" evidence="1">
    <location>
        <begin position="1224"/>
        <end position="1284"/>
    </location>
</feature>
<feature type="region of interest" description="Disordered" evidence="1">
    <location>
        <begin position="645"/>
        <end position="713"/>
    </location>
</feature>
<dbReference type="GO" id="GO:0005634">
    <property type="term" value="C:nucleus"/>
    <property type="evidence" value="ECO:0007669"/>
    <property type="project" value="TreeGrafter"/>
</dbReference>
<feature type="compositionally biased region" description="Low complexity" evidence="1">
    <location>
        <begin position="1002"/>
        <end position="1014"/>
    </location>
</feature>
<organism evidence="3 4">
    <name type="scientific">Dendrothele bispora (strain CBS 962.96)</name>
    <dbReference type="NCBI Taxonomy" id="1314807"/>
    <lineage>
        <taxon>Eukaryota</taxon>
        <taxon>Fungi</taxon>
        <taxon>Dikarya</taxon>
        <taxon>Basidiomycota</taxon>
        <taxon>Agaricomycotina</taxon>
        <taxon>Agaricomycetes</taxon>
        <taxon>Agaricomycetidae</taxon>
        <taxon>Agaricales</taxon>
        <taxon>Agaricales incertae sedis</taxon>
        <taxon>Dendrothele</taxon>
    </lineage>
</organism>
<feature type="region of interest" description="Disordered" evidence="1">
    <location>
        <begin position="473"/>
        <end position="492"/>
    </location>
</feature>
<proteinExistence type="predicted"/>
<feature type="region of interest" description="Disordered" evidence="1">
    <location>
        <begin position="1524"/>
        <end position="1548"/>
    </location>
</feature>
<dbReference type="Gene3D" id="1.25.10.10">
    <property type="entry name" value="Leucine-rich Repeat Variant"/>
    <property type="match status" value="1"/>
</dbReference>
<dbReference type="Proteomes" id="UP000297245">
    <property type="component" value="Unassembled WGS sequence"/>
</dbReference>
<feature type="region of interest" description="Disordered" evidence="1">
    <location>
        <begin position="589"/>
        <end position="623"/>
    </location>
</feature>
<dbReference type="GO" id="GO:0007062">
    <property type="term" value="P:sister chromatid cohesion"/>
    <property type="evidence" value="ECO:0007669"/>
    <property type="project" value="UniProtKB-ARBA"/>
</dbReference>
<feature type="compositionally biased region" description="Basic and acidic residues" evidence="1">
    <location>
        <begin position="1224"/>
        <end position="1233"/>
    </location>
</feature>
<dbReference type="GO" id="GO:0000785">
    <property type="term" value="C:chromatin"/>
    <property type="evidence" value="ECO:0007669"/>
    <property type="project" value="TreeGrafter"/>
</dbReference>
<evidence type="ECO:0000313" key="4">
    <source>
        <dbReference type="Proteomes" id="UP000297245"/>
    </source>
</evidence>
<dbReference type="InterPro" id="IPR013721">
    <property type="entry name" value="STAG"/>
</dbReference>
<dbReference type="InterPro" id="IPR039662">
    <property type="entry name" value="Cohesin_Scc3/SA"/>
</dbReference>
<reference evidence="3 4" key="1">
    <citation type="journal article" date="2019" name="Nat. Ecol. Evol.">
        <title>Megaphylogeny resolves global patterns of mushroom evolution.</title>
        <authorList>
            <person name="Varga T."/>
            <person name="Krizsan K."/>
            <person name="Foldi C."/>
            <person name="Dima B."/>
            <person name="Sanchez-Garcia M."/>
            <person name="Sanchez-Ramirez S."/>
            <person name="Szollosi G.J."/>
            <person name="Szarkandi J.G."/>
            <person name="Papp V."/>
            <person name="Albert L."/>
            <person name="Andreopoulos W."/>
            <person name="Angelini C."/>
            <person name="Antonin V."/>
            <person name="Barry K.W."/>
            <person name="Bougher N.L."/>
            <person name="Buchanan P."/>
            <person name="Buyck B."/>
            <person name="Bense V."/>
            <person name="Catcheside P."/>
            <person name="Chovatia M."/>
            <person name="Cooper J."/>
            <person name="Damon W."/>
            <person name="Desjardin D."/>
            <person name="Finy P."/>
            <person name="Geml J."/>
            <person name="Haridas S."/>
            <person name="Hughes K."/>
            <person name="Justo A."/>
            <person name="Karasinski D."/>
            <person name="Kautmanova I."/>
            <person name="Kiss B."/>
            <person name="Kocsube S."/>
            <person name="Kotiranta H."/>
            <person name="LaButti K.M."/>
            <person name="Lechner B.E."/>
            <person name="Liimatainen K."/>
            <person name="Lipzen A."/>
            <person name="Lukacs Z."/>
            <person name="Mihaltcheva S."/>
            <person name="Morgado L.N."/>
            <person name="Niskanen T."/>
            <person name="Noordeloos M.E."/>
            <person name="Ohm R.A."/>
            <person name="Ortiz-Santana B."/>
            <person name="Ovrebo C."/>
            <person name="Racz N."/>
            <person name="Riley R."/>
            <person name="Savchenko A."/>
            <person name="Shiryaev A."/>
            <person name="Soop K."/>
            <person name="Spirin V."/>
            <person name="Szebenyi C."/>
            <person name="Tomsovsky M."/>
            <person name="Tulloss R.E."/>
            <person name="Uehling J."/>
            <person name="Grigoriev I.V."/>
            <person name="Vagvolgyi C."/>
            <person name="Papp T."/>
            <person name="Martin F.M."/>
            <person name="Miettinen O."/>
            <person name="Hibbett D.S."/>
            <person name="Nagy L.G."/>
        </authorList>
    </citation>
    <scope>NUCLEOTIDE SEQUENCE [LARGE SCALE GENOMIC DNA]</scope>
    <source>
        <strain evidence="3 4">CBS 962.96</strain>
    </source>
</reference>
<dbReference type="OrthoDB" id="498590at2759"/>
<dbReference type="InterPro" id="IPR056396">
    <property type="entry name" value="HEAT_SCC3-SA"/>
</dbReference>
<evidence type="ECO:0000259" key="2">
    <source>
        <dbReference type="PROSITE" id="PS51425"/>
    </source>
</evidence>
<feature type="compositionally biased region" description="Basic residues" evidence="1">
    <location>
        <begin position="1269"/>
        <end position="1278"/>
    </location>
</feature>
<name>A0A4S8MSA2_DENBC</name>
<dbReference type="InterPro" id="IPR020839">
    <property type="entry name" value="SCD"/>
</dbReference>
<dbReference type="InterPro" id="IPR011989">
    <property type="entry name" value="ARM-like"/>
</dbReference>
<protein>
    <recommendedName>
        <fullName evidence="2">SCD domain-containing protein</fullName>
    </recommendedName>
</protein>
<dbReference type="PANTHER" id="PTHR11199">
    <property type="entry name" value="STROMAL ANTIGEN"/>
    <property type="match status" value="1"/>
</dbReference>
<feature type="compositionally biased region" description="Acidic residues" evidence="1">
    <location>
        <begin position="1248"/>
        <end position="1265"/>
    </location>
</feature>
<feature type="region of interest" description="Disordered" evidence="1">
    <location>
        <begin position="1"/>
        <end position="149"/>
    </location>
</feature>
<dbReference type="InterPro" id="IPR016024">
    <property type="entry name" value="ARM-type_fold"/>
</dbReference>
<dbReference type="GO" id="GO:0008278">
    <property type="term" value="C:cohesin complex"/>
    <property type="evidence" value="ECO:0007669"/>
    <property type="project" value="TreeGrafter"/>
</dbReference>
<keyword evidence="4" id="KW-1185">Reference proteome</keyword>